<reference evidence="2" key="1">
    <citation type="journal article" date="2023" name="G3 (Bethesda)">
        <title>Whole genome assembly and annotation of the endangered Caribbean coral Acropora cervicornis.</title>
        <authorList>
            <person name="Selwyn J.D."/>
            <person name="Vollmer S.V."/>
        </authorList>
    </citation>
    <scope>NUCLEOTIDE SEQUENCE</scope>
    <source>
        <strain evidence="2">K2</strain>
    </source>
</reference>
<organism evidence="2 3">
    <name type="scientific">Acropora cervicornis</name>
    <name type="common">Staghorn coral</name>
    <dbReference type="NCBI Taxonomy" id="6130"/>
    <lineage>
        <taxon>Eukaryota</taxon>
        <taxon>Metazoa</taxon>
        <taxon>Cnidaria</taxon>
        <taxon>Anthozoa</taxon>
        <taxon>Hexacorallia</taxon>
        <taxon>Scleractinia</taxon>
        <taxon>Astrocoeniina</taxon>
        <taxon>Acroporidae</taxon>
        <taxon>Acropora</taxon>
    </lineage>
</organism>
<name>A0AAD9PYG6_ACRCE</name>
<reference evidence="2" key="2">
    <citation type="journal article" date="2023" name="Science">
        <title>Genomic signatures of disease resistance in endangered staghorn corals.</title>
        <authorList>
            <person name="Vollmer S.V."/>
            <person name="Selwyn J.D."/>
            <person name="Despard B.A."/>
            <person name="Roesel C.L."/>
        </authorList>
    </citation>
    <scope>NUCLEOTIDE SEQUENCE</scope>
    <source>
        <strain evidence="2">K2</strain>
    </source>
</reference>
<dbReference type="PANTHER" id="PTHR46599">
    <property type="entry name" value="PIGGYBAC TRANSPOSABLE ELEMENT-DERIVED PROTEIN 4"/>
    <property type="match status" value="1"/>
</dbReference>
<dbReference type="InterPro" id="IPR029526">
    <property type="entry name" value="PGBD"/>
</dbReference>
<evidence type="ECO:0000313" key="2">
    <source>
        <dbReference type="EMBL" id="KAK2551366.1"/>
    </source>
</evidence>
<keyword evidence="3" id="KW-1185">Reference proteome</keyword>
<feature type="domain" description="PiggyBac transposable element-derived protein" evidence="1">
    <location>
        <begin position="5"/>
        <end position="99"/>
    </location>
</feature>
<proteinExistence type="predicted"/>
<accession>A0AAD9PYG6</accession>
<dbReference type="AlphaFoldDB" id="A0AAD9PYG6"/>
<protein>
    <submittedName>
        <fullName evidence="2">PiggyBac transposable element-derived protein 4</fullName>
    </submittedName>
</protein>
<comment type="caution">
    <text evidence="2">The sequence shown here is derived from an EMBL/GenBank/DDBJ whole genome shotgun (WGS) entry which is preliminary data.</text>
</comment>
<dbReference type="Proteomes" id="UP001249851">
    <property type="component" value="Unassembled WGS sequence"/>
</dbReference>
<evidence type="ECO:0000259" key="1">
    <source>
        <dbReference type="Pfam" id="PF13843"/>
    </source>
</evidence>
<sequence>MRKKDDDLVACAWHDTKRLGLLSTIDNNLTLEKNVRSRENDTGYRTVEKPVIAEQYNHFMGSVDTLDQLLGTYQYPHKSQKRYHTIYHRVREVALVNGFIVYGKANGINKLDPKQFRQAVID</sequence>
<dbReference type="Pfam" id="PF13843">
    <property type="entry name" value="DDE_Tnp_1_7"/>
    <property type="match status" value="1"/>
</dbReference>
<evidence type="ECO:0000313" key="3">
    <source>
        <dbReference type="Proteomes" id="UP001249851"/>
    </source>
</evidence>
<dbReference type="EMBL" id="JARQWQ010000098">
    <property type="protein sequence ID" value="KAK2551366.1"/>
    <property type="molecule type" value="Genomic_DNA"/>
</dbReference>
<dbReference type="PANTHER" id="PTHR46599:SF3">
    <property type="entry name" value="PIGGYBAC TRANSPOSABLE ELEMENT-DERIVED PROTEIN 4"/>
    <property type="match status" value="1"/>
</dbReference>
<gene>
    <name evidence="2" type="ORF">P5673_027765</name>
</gene>